<evidence type="ECO:0000313" key="2">
    <source>
        <dbReference type="EMBL" id="ORY51204.1"/>
    </source>
</evidence>
<sequence>MFDQPYAYGTAQQPWHPPLDDHSNEGAASLASQSLAQWERPQPVDYPPVSAATYDQASWYYPTPTSSDCSPLYAAPPRPISWEPAYANNNLRLSQHEPYPGSLQHGYQVNLNQRPYSPATSLEPSPAVASEAPRDAFLRPSTNPPSRQVSPAPPPPAPYDHSNGSTMYPVVTAAAHPPFNLDYSTAASSGAPPPASPWAPHQLYGDAPLASSSTAEWPTQPIHAPIPLPLPTTTARSFSTTSS</sequence>
<comment type="caution">
    <text evidence="2">The sequence shown here is derived from an EMBL/GenBank/DDBJ whole genome shotgun (WGS) entry which is preliminary data.</text>
</comment>
<dbReference type="InParanoid" id="A0A1Y2CWI8"/>
<keyword evidence="3" id="KW-1185">Reference proteome</keyword>
<feature type="compositionally biased region" description="Low complexity" evidence="1">
    <location>
        <begin position="27"/>
        <end position="37"/>
    </location>
</feature>
<feature type="non-terminal residue" evidence="2">
    <location>
        <position position="243"/>
    </location>
</feature>
<gene>
    <name evidence="2" type="ORF">BCR35DRAFT_336008</name>
</gene>
<feature type="region of interest" description="Disordered" evidence="1">
    <location>
        <begin position="136"/>
        <end position="165"/>
    </location>
</feature>
<feature type="compositionally biased region" description="Low complexity" evidence="1">
    <location>
        <begin position="231"/>
        <end position="243"/>
    </location>
</feature>
<evidence type="ECO:0000256" key="1">
    <source>
        <dbReference type="SAM" id="MobiDB-lite"/>
    </source>
</evidence>
<feature type="region of interest" description="Disordered" evidence="1">
    <location>
        <begin position="1"/>
        <end position="49"/>
    </location>
</feature>
<protein>
    <submittedName>
        <fullName evidence="2">Uncharacterized protein</fullName>
    </submittedName>
</protein>
<name>A0A1Y2CWI8_9BASI</name>
<reference evidence="2 3" key="1">
    <citation type="submission" date="2016-07" db="EMBL/GenBank/DDBJ databases">
        <title>Pervasive Adenine N6-methylation of Active Genes in Fungi.</title>
        <authorList>
            <consortium name="DOE Joint Genome Institute"/>
            <person name="Mondo S.J."/>
            <person name="Dannebaum R.O."/>
            <person name="Kuo R.C."/>
            <person name="Labutti K."/>
            <person name="Haridas S."/>
            <person name="Kuo A."/>
            <person name="Salamov A."/>
            <person name="Ahrendt S.R."/>
            <person name="Lipzen A."/>
            <person name="Sullivan W."/>
            <person name="Andreopoulos W.B."/>
            <person name="Clum A."/>
            <person name="Lindquist E."/>
            <person name="Daum C."/>
            <person name="Ramamoorthy G.K."/>
            <person name="Gryganskyi A."/>
            <person name="Culley D."/>
            <person name="Magnuson J.K."/>
            <person name="James T.Y."/>
            <person name="O'Malley M.A."/>
            <person name="Stajich J.E."/>
            <person name="Spatafora J.W."/>
            <person name="Visel A."/>
            <person name="Grigoriev I.V."/>
        </authorList>
    </citation>
    <scope>NUCLEOTIDE SEQUENCE [LARGE SCALE GENOMIC DNA]</scope>
    <source>
        <strain evidence="2 3">62-1032</strain>
    </source>
</reference>
<accession>A0A1Y2CWI8</accession>
<feature type="compositionally biased region" description="Polar residues" evidence="1">
    <location>
        <begin position="140"/>
        <end position="149"/>
    </location>
</feature>
<dbReference type="Proteomes" id="UP000193467">
    <property type="component" value="Unassembled WGS sequence"/>
</dbReference>
<feature type="region of interest" description="Disordered" evidence="1">
    <location>
        <begin position="186"/>
        <end position="243"/>
    </location>
</feature>
<proteinExistence type="predicted"/>
<dbReference type="AlphaFoldDB" id="A0A1Y2CWI8"/>
<organism evidence="2 3">
    <name type="scientific">Leucosporidium creatinivorum</name>
    <dbReference type="NCBI Taxonomy" id="106004"/>
    <lineage>
        <taxon>Eukaryota</taxon>
        <taxon>Fungi</taxon>
        <taxon>Dikarya</taxon>
        <taxon>Basidiomycota</taxon>
        <taxon>Pucciniomycotina</taxon>
        <taxon>Microbotryomycetes</taxon>
        <taxon>Leucosporidiales</taxon>
        <taxon>Leucosporidium</taxon>
    </lineage>
</organism>
<dbReference type="EMBL" id="MCGR01000108">
    <property type="protein sequence ID" value="ORY51204.1"/>
    <property type="molecule type" value="Genomic_DNA"/>
</dbReference>
<evidence type="ECO:0000313" key="3">
    <source>
        <dbReference type="Proteomes" id="UP000193467"/>
    </source>
</evidence>